<comment type="caution">
    <text evidence="3">The sequence shown here is derived from an EMBL/GenBank/DDBJ whole genome shotgun (WGS) entry which is preliminary data.</text>
</comment>
<evidence type="ECO:0000313" key="3">
    <source>
        <dbReference type="EMBL" id="RSX55131.1"/>
    </source>
</evidence>
<dbReference type="PANTHER" id="PTHR32440">
    <property type="entry name" value="PHOSPHATASE DCR2-RELATED-RELATED"/>
    <property type="match status" value="1"/>
</dbReference>
<feature type="domain" description="Calcineurin-like phosphoesterase" evidence="2">
    <location>
        <begin position="38"/>
        <end position="148"/>
    </location>
</feature>
<dbReference type="InterPro" id="IPR029052">
    <property type="entry name" value="Metallo-depent_PP-like"/>
</dbReference>
<evidence type="ECO:0000256" key="1">
    <source>
        <dbReference type="SAM" id="MobiDB-lite"/>
    </source>
</evidence>
<dbReference type="InterPro" id="IPR004843">
    <property type="entry name" value="Calcineurin-like_PHP"/>
</dbReference>
<evidence type="ECO:0000313" key="4">
    <source>
        <dbReference type="Proteomes" id="UP000287609"/>
    </source>
</evidence>
<dbReference type="SUPFAM" id="SSF56300">
    <property type="entry name" value="Metallo-dependent phosphatases"/>
    <property type="match status" value="1"/>
</dbReference>
<feature type="region of interest" description="Disordered" evidence="1">
    <location>
        <begin position="190"/>
        <end position="220"/>
    </location>
</feature>
<dbReference type="GO" id="GO:0016788">
    <property type="term" value="F:hydrolase activity, acting on ester bonds"/>
    <property type="evidence" value="ECO:0007669"/>
    <property type="project" value="TreeGrafter"/>
</dbReference>
<keyword evidence="4" id="KW-1185">Reference proteome</keyword>
<protein>
    <submittedName>
        <fullName evidence="3">Ser/threonine protein phosphatase</fullName>
    </submittedName>
</protein>
<dbReference type="Pfam" id="PF00149">
    <property type="entry name" value="Metallophos"/>
    <property type="match status" value="1"/>
</dbReference>
<proteinExistence type="predicted"/>
<gene>
    <name evidence="3" type="ORF">D2E26_1185</name>
</gene>
<sequence length="493" mass="53597">MVSMTERTERIRQNTAQPPVLSVSARLGRLQFHNSGKFRVLQFADVQDGPKVAKDTIRLIEAALTSSRPDVVIFSGNQIAGYNDAYAATYCQRRWATRRNAPIPRDPARREADLAHTRDLVRQTISQITAPLVKYGVPWAITFGNHDFQCGLSNAEIEAICCEFPGCLNVASASTTDACKTPAKARTQAQKAAEGDISADTSVDTGSQVENKTTGAQDASAAEPKACANCEHPQPQPVRDMAHQVVYPCEPGTLALPVASADEDHHTVMGLVLVDSGDYSINGGYGAPTACAMKFLSNMPQAFGEHVRSIVFQHTALPQFYELLEPAQSTAAHAVEGYRAFSGQYYVLDESAVEPGGFIGEGISCPDVDSGEFDLLHKTQGYFAVSVGHDHRNAIDGLVRGIRLIETPTCGFGSYGPVPAKRAARLLEFDIRHPFNPRSQLLEFGELVGKPSSKKAYAYGMTSASKSESEGVDLLHKPSWISRLLHRFAMRLR</sequence>
<feature type="compositionally biased region" description="Polar residues" evidence="1">
    <location>
        <begin position="199"/>
        <end position="217"/>
    </location>
</feature>
<dbReference type="Proteomes" id="UP000287609">
    <property type="component" value="Unassembled WGS sequence"/>
</dbReference>
<evidence type="ECO:0000259" key="2">
    <source>
        <dbReference type="Pfam" id="PF00149"/>
    </source>
</evidence>
<dbReference type="GO" id="GO:0005737">
    <property type="term" value="C:cytoplasm"/>
    <property type="evidence" value="ECO:0007669"/>
    <property type="project" value="TreeGrafter"/>
</dbReference>
<dbReference type="EMBL" id="QXGM01000002">
    <property type="protein sequence ID" value="RSX55131.1"/>
    <property type="molecule type" value="Genomic_DNA"/>
</dbReference>
<organism evidence="3 4">
    <name type="scientific">Bifidobacterium dolichotidis</name>
    <dbReference type="NCBI Taxonomy" id="2306976"/>
    <lineage>
        <taxon>Bacteria</taxon>
        <taxon>Bacillati</taxon>
        <taxon>Actinomycetota</taxon>
        <taxon>Actinomycetes</taxon>
        <taxon>Bifidobacteriales</taxon>
        <taxon>Bifidobacteriaceae</taxon>
        <taxon>Bifidobacterium</taxon>
    </lineage>
</organism>
<dbReference type="AlphaFoldDB" id="A0A430FQN4"/>
<reference evidence="3 4" key="1">
    <citation type="submission" date="2018-09" db="EMBL/GenBank/DDBJ databases">
        <title>Characterization of the phylogenetic diversity of five novel species belonging to the genus Bifidobacterium.</title>
        <authorList>
            <person name="Lugli G.A."/>
            <person name="Duranti S."/>
            <person name="Milani C."/>
        </authorList>
    </citation>
    <scope>NUCLEOTIDE SEQUENCE [LARGE SCALE GENOMIC DNA]</scope>
    <source>
        <strain evidence="3 4">2036B</strain>
    </source>
</reference>
<name>A0A430FQN4_9BIFI</name>
<accession>A0A430FQN4</accession>